<dbReference type="SUPFAM" id="SSF56281">
    <property type="entry name" value="Metallo-hydrolase/oxidoreductase"/>
    <property type="match status" value="1"/>
</dbReference>
<dbReference type="InterPro" id="IPR036866">
    <property type="entry name" value="RibonucZ/Hydroxyglut_hydro"/>
</dbReference>
<dbReference type="EMBL" id="JAANNP010000004">
    <property type="protein sequence ID" value="NHC14085.1"/>
    <property type="molecule type" value="Genomic_DNA"/>
</dbReference>
<dbReference type="CDD" id="cd07715">
    <property type="entry name" value="TaR3-like_MBL-fold"/>
    <property type="match status" value="1"/>
</dbReference>
<dbReference type="Proteomes" id="UP000800981">
    <property type="component" value="Unassembled WGS sequence"/>
</dbReference>
<name>A0ABX0GWJ4_9ACTN</name>
<sequence length="283" mass="29984">MRLLLLGVRGSIAAPGHRYARYGGNTSCVAVYRGDEPLPALCLDAGTGLRLLSPQLRGRPFTGAVLLTHLHWDHMQGIPFFTAADRDDAEVDVYVPAQDGRSGRDLLAQSMSPPAFPITPEDLAGRWRFVALEPGVHHVGGLRVEAVAVTHKGGRTYGYRVTDGARSCAYLPDHAPALGCPPEVLDLVRGVDVLLHDAQFLDSERALADAYGHSTLGDAVGLAVAAEVGTLVLTHHAPARDDDGLDDVAEAARALVAASARPAMRLVMAREGDLLEVATTDPA</sequence>
<dbReference type="InterPro" id="IPR001279">
    <property type="entry name" value="Metallo-B-lactamas"/>
</dbReference>
<keyword evidence="3" id="KW-1185">Reference proteome</keyword>
<feature type="domain" description="Metallo-beta-lactamase" evidence="1">
    <location>
        <begin position="44"/>
        <end position="236"/>
    </location>
</feature>
<protein>
    <submittedName>
        <fullName evidence="2">MBL fold metallo-hydrolase</fullName>
    </submittedName>
</protein>
<gene>
    <name evidence="2" type="ORF">G9H71_09860</name>
</gene>
<comment type="caution">
    <text evidence="2">The sequence shown here is derived from an EMBL/GenBank/DDBJ whole genome shotgun (WGS) entry which is preliminary data.</text>
</comment>
<evidence type="ECO:0000313" key="3">
    <source>
        <dbReference type="Proteomes" id="UP000800981"/>
    </source>
</evidence>
<dbReference type="Pfam" id="PF12706">
    <property type="entry name" value="Lactamase_B_2"/>
    <property type="match status" value="1"/>
</dbReference>
<organism evidence="2 3">
    <name type="scientific">Motilibacter deserti</name>
    <dbReference type="NCBI Taxonomy" id="2714956"/>
    <lineage>
        <taxon>Bacteria</taxon>
        <taxon>Bacillati</taxon>
        <taxon>Actinomycetota</taxon>
        <taxon>Actinomycetes</taxon>
        <taxon>Motilibacterales</taxon>
        <taxon>Motilibacteraceae</taxon>
        <taxon>Motilibacter</taxon>
    </lineage>
</organism>
<dbReference type="PANTHER" id="PTHR42663:SF4">
    <property type="entry name" value="SLL1036 PROTEIN"/>
    <property type="match status" value="1"/>
</dbReference>
<proteinExistence type="predicted"/>
<reference evidence="2 3" key="1">
    <citation type="submission" date="2020-03" db="EMBL/GenBank/DDBJ databases">
        <title>Two novel Motilibacter sp.</title>
        <authorList>
            <person name="Liu S."/>
        </authorList>
    </citation>
    <scope>NUCLEOTIDE SEQUENCE [LARGE SCALE GENOMIC DNA]</scope>
    <source>
        <strain evidence="2 3">E257</strain>
    </source>
</reference>
<evidence type="ECO:0000313" key="2">
    <source>
        <dbReference type="EMBL" id="NHC14085.1"/>
    </source>
</evidence>
<dbReference type="PANTHER" id="PTHR42663">
    <property type="entry name" value="HYDROLASE C777.06C-RELATED-RELATED"/>
    <property type="match status" value="1"/>
</dbReference>
<accession>A0ABX0GWJ4</accession>
<dbReference type="Gene3D" id="3.60.15.10">
    <property type="entry name" value="Ribonuclease Z/Hydroxyacylglutathione hydrolase-like"/>
    <property type="match status" value="1"/>
</dbReference>
<dbReference type="RefSeq" id="WP_166281274.1">
    <property type="nucleotide sequence ID" value="NZ_JAANNP010000004.1"/>
</dbReference>
<evidence type="ECO:0000259" key="1">
    <source>
        <dbReference type="Pfam" id="PF12706"/>
    </source>
</evidence>